<reference evidence="1 2" key="1">
    <citation type="journal article" date="2019" name="Commun. Biol.">
        <title>The bagworm genome reveals a unique fibroin gene that provides high tensile strength.</title>
        <authorList>
            <person name="Kono N."/>
            <person name="Nakamura H."/>
            <person name="Ohtoshi R."/>
            <person name="Tomita M."/>
            <person name="Numata K."/>
            <person name="Arakawa K."/>
        </authorList>
    </citation>
    <scope>NUCLEOTIDE SEQUENCE [LARGE SCALE GENOMIC DNA]</scope>
</reference>
<evidence type="ECO:0000313" key="1">
    <source>
        <dbReference type="EMBL" id="GBP51048.1"/>
    </source>
</evidence>
<protein>
    <submittedName>
        <fullName evidence="1">Uncharacterized protein</fullName>
    </submittedName>
</protein>
<gene>
    <name evidence="1" type="ORF">EVAR_87625_1</name>
</gene>
<sequence>MKILKVSAKVRWRKLISERGTKFIHENGETRDCNFDYLWEEVLERFHLVNKNTEPGLDICEGNKLIMSLKDFVNNLRHQSDQKLKEYEEKASVGIDYNDINKRRITPKFSDRSTDCKRWCGPLHHDATNSYQCKFVTDRGFAKWITVRPRKAYAVSHLGPLSLQRGTYASAELIWRPATRTRLVTSPTAPHHVIRVRVRPSVILRELDRIVHRHRPAITYSATEEFLRSDVSKTFEDESRRIRADTAALLQRARSVVPRAASMAPLETVYSFSHLTAEVFGPRALRASPE</sequence>
<dbReference type="AlphaFoldDB" id="A0A4C1WI22"/>
<evidence type="ECO:0000313" key="2">
    <source>
        <dbReference type="Proteomes" id="UP000299102"/>
    </source>
</evidence>
<comment type="caution">
    <text evidence="1">The sequence shown here is derived from an EMBL/GenBank/DDBJ whole genome shotgun (WGS) entry which is preliminary data.</text>
</comment>
<name>A0A4C1WI22_EUMVA</name>
<organism evidence="1 2">
    <name type="scientific">Eumeta variegata</name>
    <name type="common">Bagworm moth</name>
    <name type="synonym">Eumeta japonica</name>
    <dbReference type="NCBI Taxonomy" id="151549"/>
    <lineage>
        <taxon>Eukaryota</taxon>
        <taxon>Metazoa</taxon>
        <taxon>Ecdysozoa</taxon>
        <taxon>Arthropoda</taxon>
        <taxon>Hexapoda</taxon>
        <taxon>Insecta</taxon>
        <taxon>Pterygota</taxon>
        <taxon>Neoptera</taxon>
        <taxon>Endopterygota</taxon>
        <taxon>Lepidoptera</taxon>
        <taxon>Glossata</taxon>
        <taxon>Ditrysia</taxon>
        <taxon>Tineoidea</taxon>
        <taxon>Psychidae</taxon>
        <taxon>Oiketicinae</taxon>
        <taxon>Eumeta</taxon>
    </lineage>
</organism>
<proteinExistence type="predicted"/>
<keyword evidence="2" id="KW-1185">Reference proteome</keyword>
<dbReference type="Proteomes" id="UP000299102">
    <property type="component" value="Unassembled WGS sequence"/>
</dbReference>
<accession>A0A4C1WI22</accession>
<dbReference type="EMBL" id="BGZK01000573">
    <property type="protein sequence ID" value="GBP51048.1"/>
    <property type="molecule type" value="Genomic_DNA"/>
</dbReference>
<dbReference type="OrthoDB" id="8194914at2759"/>